<protein>
    <submittedName>
        <fullName evidence="2">Uncharacterized protein</fullName>
    </submittedName>
</protein>
<dbReference type="GeneID" id="4850976"/>
<dbReference type="EMBL" id="AAVQ01000001">
    <property type="protein sequence ID" value="EAZ63324.1"/>
    <property type="molecule type" value="Genomic_DNA"/>
</dbReference>
<proteinExistence type="predicted"/>
<dbReference type="KEGG" id="pic:PICST_28198"/>
<gene>
    <name evidence="2" type="ORF">PICST_28198</name>
</gene>
<dbReference type="HOGENOM" id="CLU_1982385_0_0_1"/>
<feature type="chain" id="PRO_5002652635" evidence="1">
    <location>
        <begin position="20"/>
        <end position="126"/>
    </location>
</feature>
<dbReference type="RefSeq" id="XP_001387347.1">
    <property type="nucleotide sequence ID" value="XM_001387310.1"/>
</dbReference>
<organism evidence="2 3">
    <name type="scientific">Scheffersomyces stipitis (strain ATCC 58785 / CBS 6054 / NBRC 10063 / NRRL Y-11545)</name>
    <name type="common">Yeast</name>
    <name type="synonym">Pichia stipitis</name>
    <dbReference type="NCBI Taxonomy" id="322104"/>
    <lineage>
        <taxon>Eukaryota</taxon>
        <taxon>Fungi</taxon>
        <taxon>Dikarya</taxon>
        <taxon>Ascomycota</taxon>
        <taxon>Saccharomycotina</taxon>
        <taxon>Pichiomycetes</taxon>
        <taxon>Debaryomycetaceae</taxon>
        <taxon>Scheffersomyces</taxon>
    </lineage>
</organism>
<dbReference type="AlphaFoldDB" id="A3GFC7"/>
<keyword evidence="3" id="KW-1185">Reference proteome</keyword>
<feature type="signal peptide" evidence="1">
    <location>
        <begin position="1"/>
        <end position="19"/>
    </location>
</feature>
<name>A3GFC7_PICST</name>
<evidence type="ECO:0000313" key="3">
    <source>
        <dbReference type="Proteomes" id="UP000002258"/>
    </source>
</evidence>
<dbReference type="Proteomes" id="UP000002258">
    <property type="component" value="Chromosome 1"/>
</dbReference>
<keyword evidence="1" id="KW-0732">Signal</keyword>
<reference evidence="2 3" key="1">
    <citation type="journal article" date="2007" name="Nat. Biotechnol.">
        <title>Genome sequence of the lignocellulose-bioconverting and xylose-fermenting yeast Pichia stipitis.</title>
        <authorList>
            <person name="Jeffries T.W."/>
            <person name="Grigoriev I.V."/>
            <person name="Grimwood J."/>
            <person name="Laplaza J.M."/>
            <person name="Aerts A."/>
            <person name="Salamov A."/>
            <person name="Schmutz J."/>
            <person name="Lindquist E."/>
            <person name="Dehal P."/>
            <person name="Shapiro H."/>
            <person name="Jin Y.S."/>
            <person name="Passoth V."/>
            <person name="Richardson P.M."/>
        </authorList>
    </citation>
    <scope>NUCLEOTIDE SEQUENCE [LARGE SCALE GENOMIC DNA]</scope>
    <source>
        <strain evidence="3">ATCC 58785 / CBS 6054 / NBRC 10063 / NRRL Y-11545</strain>
    </source>
</reference>
<evidence type="ECO:0000256" key="1">
    <source>
        <dbReference type="SAM" id="SignalP"/>
    </source>
</evidence>
<evidence type="ECO:0000313" key="2">
    <source>
        <dbReference type="EMBL" id="EAZ63324.1"/>
    </source>
</evidence>
<comment type="caution">
    <text evidence="2">The sequence shown here is derived from an EMBL/GenBank/DDBJ whole genome shotgun (WGS) entry which is preliminary data.</text>
</comment>
<sequence length="126" mass="12018">MQLSFSSLSILALATTSFCLPQQNSKAKNLGLNNLVKQVQGHTTQAVAPAQKTNGVTLSGGGIGAGIGGEIFPGIAIGAGVGAGEGDIEADGIELEGAGVGAGIGADIDGHLIGVGIGAGLGGIVL</sequence>
<dbReference type="InParanoid" id="A3GFC7"/>
<accession>A3GFC7</accession>